<dbReference type="GO" id="GO:0006515">
    <property type="term" value="P:protein quality control for misfolded or incompletely synthesized proteins"/>
    <property type="evidence" value="ECO:0007669"/>
    <property type="project" value="UniProtKB-UniRule"/>
</dbReference>
<evidence type="ECO:0000256" key="8">
    <source>
        <dbReference type="HAMAP-Rule" id="MF_00083"/>
    </source>
</evidence>
<keyword evidence="3 8" id="KW-0378">Hydrolase</keyword>
<dbReference type="AlphaFoldDB" id="A0A2L2BPF9"/>
<feature type="binding site" evidence="8">
    <location>
        <position position="60"/>
    </location>
    <ligand>
        <name>tRNA</name>
        <dbReference type="ChEBI" id="CHEBI:17843"/>
    </ligand>
</feature>
<dbReference type="GO" id="GO:0005737">
    <property type="term" value="C:cytoplasm"/>
    <property type="evidence" value="ECO:0007669"/>
    <property type="project" value="UniProtKB-SubCell"/>
</dbReference>
<dbReference type="PANTHER" id="PTHR17224:SF1">
    <property type="entry name" value="PEPTIDYL-TRNA HYDROLASE"/>
    <property type="match status" value="1"/>
</dbReference>
<dbReference type="GO" id="GO:0072344">
    <property type="term" value="P:rescue of stalled ribosome"/>
    <property type="evidence" value="ECO:0007669"/>
    <property type="project" value="UniProtKB-UniRule"/>
</dbReference>
<dbReference type="Proteomes" id="UP000243077">
    <property type="component" value="Chromosome"/>
</dbReference>
<feature type="binding site" evidence="8">
    <location>
        <position position="106"/>
    </location>
    <ligand>
        <name>tRNA</name>
        <dbReference type="ChEBI" id="CHEBI:17843"/>
    </ligand>
</feature>
<dbReference type="EMBL" id="CP026923">
    <property type="protein sequence ID" value="AVG23502.1"/>
    <property type="molecule type" value="Genomic_DNA"/>
</dbReference>
<evidence type="ECO:0000256" key="7">
    <source>
        <dbReference type="ARBA" id="ARBA00050038"/>
    </source>
</evidence>
<evidence type="ECO:0000313" key="9">
    <source>
        <dbReference type="EMBL" id="AVG23502.1"/>
    </source>
</evidence>
<proteinExistence type="inferred from homology"/>
<comment type="subunit">
    <text evidence="8">Monomer.</text>
</comment>
<dbReference type="PROSITE" id="PS01196">
    <property type="entry name" value="PEPT_TRNA_HYDROL_2"/>
    <property type="match status" value="1"/>
</dbReference>
<reference evidence="9 10" key="1">
    <citation type="submission" date="2018-02" db="EMBL/GenBank/DDBJ databases">
        <title>Complete genome of the streamlined marine actinobacterium Pontimonas salivibrio CL-TW6 adapted to coastal planktonic lifestype.</title>
        <authorList>
            <person name="Cho B.C."/>
            <person name="Hardies S.C."/>
            <person name="Jang G.I."/>
            <person name="Hwang C.Y."/>
        </authorList>
    </citation>
    <scope>NUCLEOTIDE SEQUENCE [LARGE SCALE GENOMIC DNA]</scope>
    <source>
        <strain evidence="9 10">CL-TW6</strain>
    </source>
</reference>
<dbReference type="FunFam" id="3.40.50.1470:FF:000001">
    <property type="entry name" value="Peptidyl-tRNA hydrolase"/>
    <property type="match status" value="1"/>
</dbReference>
<dbReference type="InterPro" id="IPR018171">
    <property type="entry name" value="Pept_tRNA_hydro_CS"/>
</dbReference>
<dbReference type="InterPro" id="IPR036416">
    <property type="entry name" value="Pept_tRNA_hydro_sf"/>
</dbReference>
<dbReference type="Pfam" id="PF01195">
    <property type="entry name" value="Pept_tRNA_hydro"/>
    <property type="match status" value="1"/>
</dbReference>
<dbReference type="HAMAP" id="MF_00083">
    <property type="entry name" value="Pept_tRNA_hydro_bact"/>
    <property type="match status" value="1"/>
</dbReference>
<feature type="active site" description="Proton acceptor" evidence="8">
    <location>
        <position position="15"/>
    </location>
</feature>
<evidence type="ECO:0000313" key="10">
    <source>
        <dbReference type="Proteomes" id="UP000243077"/>
    </source>
</evidence>
<dbReference type="KEGG" id="psai:C3B54_11511"/>
<keyword evidence="10" id="KW-1185">Reference proteome</keyword>
<keyword evidence="8" id="KW-0963">Cytoplasm</keyword>
<keyword evidence="4 8" id="KW-0694">RNA-binding</keyword>
<comment type="function">
    <text evidence="8">Hydrolyzes ribosome-free peptidyl-tRNAs (with 1 or more amino acids incorporated), which drop off the ribosome during protein synthesis, or as a result of ribosome stalling.</text>
</comment>
<dbReference type="RefSeq" id="WP_245867981.1">
    <property type="nucleotide sequence ID" value="NZ_CP026923.1"/>
</dbReference>
<evidence type="ECO:0000256" key="6">
    <source>
        <dbReference type="ARBA" id="ARBA00048707"/>
    </source>
</evidence>
<dbReference type="SUPFAM" id="SSF53178">
    <property type="entry name" value="Peptidyl-tRNA hydrolase-like"/>
    <property type="match status" value="1"/>
</dbReference>
<evidence type="ECO:0000256" key="1">
    <source>
        <dbReference type="ARBA" id="ARBA00013260"/>
    </source>
</evidence>
<keyword evidence="2 8" id="KW-0820">tRNA-binding</keyword>
<evidence type="ECO:0000256" key="5">
    <source>
        <dbReference type="ARBA" id="ARBA00038063"/>
    </source>
</evidence>
<dbReference type="Gene3D" id="3.40.50.1470">
    <property type="entry name" value="Peptidyl-tRNA hydrolase"/>
    <property type="match status" value="1"/>
</dbReference>
<dbReference type="CDD" id="cd00462">
    <property type="entry name" value="PTH"/>
    <property type="match status" value="1"/>
</dbReference>
<dbReference type="GO" id="GO:0004045">
    <property type="term" value="F:peptidyl-tRNA hydrolase activity"/>
    <property type="evidence" value="ECO:0007669"/>
    <property type="project" value="UniProtKB-UniRule"/>
</dbReference>
<dbReference type="EC" id="3.1.1.29" evidence="1 8"/>
<comment type="catalytic activity">
    <reaction evidence="6 8">
        <text>an N-acyl-L-alpha-aminoacyl-tRNA + H2O = an N-acyl-L-amino acid + a tRNA + H(+)</text>
        <dbReference type="Rhea" id="RHEA:54448"/>
        <dbReference type="Rhea" id="RHEA-COMP:10123"/>
        <dbReference type="Rhea" id="RHEA-COMP:13883"/>
        <dbReference type="ChEBI" id="CHEBI:15377"/>
        <dbReference type="ChEBI" id="CHEBI:15378"/>
        <dbReference type="ChEBI" id="CHEBI:59874"/>
        <dbReference type="ChEBI" id="CHEBI:78442"/>
        <dbReference type="ChEBI" id="CHEBI:138191"/>
        <dbReference type="EC" id="3.1.1.29"/>
    </reaction>
</comment>
<evidence type="ECO:0000256" key="4">
    <source>
        <dbReference type="ARBA" id="ARBA00022884"/>
    </source>
</evidence>
<dbReference type="PANTHER" id="PTHR17224">
    <property type="entry name" value="PEPTIDYL-TRNA HYDROLASE"/>
    <property type="match status" value="1"/>
</dbReference>
<dbReference type="InterPro" id="IPR001328">
    <property type="entry name" value="Pept_tRNA_hydro"/>
</dbReference>
<feature type="site" description="Discriminates between blocked and unblocked aminoacyl-tRNA" evidence="8">
    <location>
        <position position="5"/>
    </location>
</feature>
<sequence length="182" mass="19711">MGLGNPGDKYAHTRHNIGQDVVTDWAKAQGLALKRLKSFGDVVKFPAQPIVLAVPSGYMNTSGGPVSSLVRYFSTTPERVIVIHDDLDLPVGTIRLKRGGGHGGHNGLRDIHKALGTPDFVRIRLGVGRPPGRMDPAEYVLRTFPKAEAAEVERVRADAIDAVERFIVEGLEAAQQRFHSAG</sequence>
<evidence type="ECO:0000256" key="3">
    <source>
        <dbReference type="ARBA" id="ARBA00022801"/>
    </source>
</evidence>
<feature type="site" description="Stabilizes the basic form of H active site to accept a proton" evidence="8">
    <location>
        <position position="85"/>
    </location>
</feature>
<dbReference type="GO" id="GO:0000049">
    <property type="term" value="F:tRNA binding"/>
    <property type="evidence" value="ECO:0007669"/>
    <property type="project" value="UniProtKB-UniRule"/>
</dbReference>
<feature type="binding site" evidence="8">
    <location>
        <position position="58"/>
    </location>
    <ligand>
        <name>tRNA</name>
        <dbReference type="ChEBI" id="CHEBI:17843"/>
    </ligand>
</feature>
<organism evidence="9 10">
    <name type="scientific">Pontimonas salivibrio</name>
    <dbReference type="NCBI Taxonomy" id="1159327"/>
    <lineage>
        <taxon>Bacteria</taxon>
        <taxon>Bacillati</taxon>
        <taxon>Actinomycetota</taxon>
        <taxon>Actinomycetes</taxon>
        <taxon>Micrococcales</taxon>
        <taxon>Microbacteriaceae</taxon>
        <taxon>Pontimonas</taxon>
    </lineage>
</organism>
<feature type="binding site" evidence="8">
    <location>
        <position position="10"/>
    </location>
    <ligand>
        <name>tRNA</name>
        <dbReference type="ChEBI" id="CHEBI:17843"/>
    </ligand>
</feature>
<protein>
    <recommendedName>
        <fullName evidence="7 8">Peptidyl-tRNA hydrolase</fullName>
        <shortName evidence="8">Pth</shortName>
        <ecNumber evidence="1 8">3.1.1.29</ecNumber>
    </recommendedName>
</protein>
<name>A0A2L2BPF9_9MICO</name>
<dbReference type="NCBIfam" id="TIGR00447">
    <property type="entry name" value="pth"/>
    <property type="match status" value="1"/>
</dbReference>
<comment type="similarity">
    <text evidence="5 8">Belongs to the PTH family.</text>
</comment>
<comment type="subcellular location">
    <subcellularLocation>
        <location evidence="8">Cytoplasm</location>
    </subcellularLocation>
</comment>
<evidence type="ECO:0000256" key="2">
    <source>
        <dbReference type="ARBA" id="ARBA00022555"/>
    </source>
</evidence>
<gene>
    <name evidence="8" type="primary">pth</name>
    <name evidence="9" type="ORF">C3B54_11511</name>
</gene>
<comment type="function">
    <text evidence="8">Catalyzes the release of premature peptidyl moieties from peptidyl-tRNA molecules trapped in stalled 50S ribosomal subunits, and thus maintains levels of free tRNAs and 50S ribosomes.</text>
</comment>
<accession>A0A2L2BPF9</accession>